<protein>
    <recommendedName>
        <fullName evidence="4">Glycosyltransferase RgtA/B/C/D-like domain-containing protein</fullName>
    </recommendedName>
</protein>
<evidence type="ECO:0000256" key="1">
    <source>
        <dbReference type="SAM" id="Phobius"/>
    </source>
</evidence>
<keyword evidence="1" id="KW-0812">Transmembrane</keyword>
<feature type="transmembrane region" description="Helical" evidence="1">
    <location>
        <begin position="50"/>
        <end position="69"/>
    </location>
</feature>
<keyword evidence="1" id="KW-1133">Transmembrane helix</keyword>
<evidence type="ECO:0000313" key="2">
    <source>
        <dbReference type="EMBL" id="NEV63014.1"/>
    </source>
</evidence>
<accession>A0A6M0K128</accession>
<reference evidence="2 3" key="1">
    <citation type="submission" date="2020-02" db="EMBL/GenBank/DDBJ databases">
        <title>Genome sequences of Thiorhodococcus mannitoliphagus and Thiorhodococcus minor, purple sulfur photosynthetic bacteria in the gammaproteobacterial family, Chromatiaceae.</title>
        <authorList>
            <person name="Aviles F.A."/>
            <person name="Meyer T.E."/>
            <person name="Kyndt J.A."/>
        </authorList>
    </citation>
    <scope>NUCLEOTIDE SEQUENCE [LARGE SCALE GENOMIC DNA]</scope>
    <source>
        <strain evidence="2 3">DSM 11518</strain>
    </source>
</reference>
<proteinExistence type="predicted"/>
<feature type="transmembrane region" description="Helical" evidence="1">
    <location>
        <begin position="394"/>
        <end position="412"/>
    </location>
</feature>
<dbReference type="Proteomes" id="UP000483379">
    <property type="component" value="Unassembled WGS sequence"/>
</dbReference>
<feature type="transmembrane region" description="Helical" evidence="1">
    <location>
        <begin position="234"/>
        <end position="252"/>
    </location>
</feature>
<feature type="transmembrane region" description="Helical" evidence="1">
    <location>
        <begin position="90"/>
        <end position="109"/>
    </location>
</feature>
<evidence type="ECO:0008006" key="4">
    <source>
        <dbReference type="Google" id="ProtNLM"/>
    </source>
</evidence>
<name>A0A6M0K128_9GAMM</name>
<gene>
    <name evidence="2" type="ORF">G3446_14150</name>
</gene>
<feature type="transmembrane region" description="Helical" evidence="1">
    <location>
        <begin position="424"/>
        <end position="441"/>
    </location>
</feature>
<keyword evidence="3" id="KW-1185">Reference proteome</keyword>
<organism evidence="2 3">
    <name type="scientific">Thiorhodococcus minor</name>
    <dbReference type="NCBI Taxonomy" id="57489"/>
    <lineage>
        <taxon>Bacteria</taxon>
        <taxon>Pseudomonadati</taxon>
        <taxon>Pseudomonadota</taxon>
        <taxon>Gammaproteobacteria</taxon>
        <taxon>Chromatiales</taxon>
        <taxon>Chromatiaceae</taxon>
        <taxon>Thiorhodococcus</taxon>
    </lineage>
</organism>
<comment type="caution">
    <text evidence="2">The sequence shown here is derived from an EMBL/GenBank/DDBJ whole genome shotgun (WGS) entry which is preliminary data.</text>
</comment>
<feature type="transmembrane region" description="Helical" evidence="1">
    <location>
        <begin position="259"/>
        <end position="276"/>
    </location>
</feature>
<sequence length="607" mass="67272">MKWQRLSANFSLALLICAAFILFIAAQVPENTLLKYPGLVNLWLVIEQDPAWLIIAGSLGLALTPLLRVGRLVERLDKFRSWATARQHPVTLLAIAVSLIAAIGVDWVYHRFALSLDEFLLVWQAKVFLAGHLIAPIPEGWSTLARALQPIFMYYDFVNGFWSPAYRPLSAGIYALFDLAHLGPWSNALLAGGSVALTAAIARRTWPQESTAPGFTALFVATSPQLLITAMTPYAMTGHLFLNLLWLWLFLADTRNKHLLAGLVGLLACGLHQIYVHPLFIAPFMTSLLWQKRWRLAAGYAAWYAAVLLLWIYWRDLATFLAQGDSFGLSDTLNTVSASGSSLFRQVFTLADGPNAGETIAILFNLARFVAWQNPLTVLLAVVGWLGLGRAPHLIRMLSWSLVLTVLAHVILMPLQGHGWGYRYLHVHLGSLALIGAWGWLRLRDTMPDRDRISFKNAGAVLALATLLVAVPLRAWQTETFVRPFATADRAIQGRSEDIVVIDASDIWFGVDLVRNDPFLRNHPRILVAQRIQRESLEAVCADSRWVLIDYPSVARFGLRQMPEPQHTGAQTPMTLRAQLAQAGCDSVTGIADSAPPDCEAISCLRP</sequence>
<dbReference type="RefSeq" id="WP_164453480.1">
    <property type="nucleotide sequence ID" value="NZ_JAAIJQ010000040.1"/>
</dbReference>
<keyword evidence="1" id="KW-0472">Membrane</keyword>
<feature type="transmembrane region" description="Helical" evidence="1">
    <location>
        <begin position="453"/>
        <end position="473"/>
    </location>
</feature>
<evidence type="ECO:0000313" key="3">
    <source>
        <dbReference type="Proteomes" id="UP000483379"/>
    </source>
</evidence>
<feature type="transmembrane region" description="Helical" evidence="1">
    <location>
        <begin position="296"/>
        <end position="314"/>
    </location>
</feature>
<dbReference type="AlphaFoldDB" id="A0A6M0K128"/>
<dbReference type="EMBL" id="JAAIJQ010000040">
    <property type="protein sequence ID" value="NEV63014.1"/>
    <property type="molecule type" value="Genomic_DNA"/>
</dbReference>